<dbReference type="Proteomes" id="UP001358614">
    <property type="component" value="Chromosome 1"/>
</dbReference>
<feature type="compositionally biased region" description="Polar residues" evidence="1">
    <location>
        <begin position="113"/>
        <end position="131"/>
    </location>
</feature>
<dbReference type="AlphaFoldDB" id="A0AAX4KNG0"/>
<dbReference type="GeneID" id="91104947"/>
<name>A0AAX4KNG0_9TREE</name>
<protein>
    <submittedName>
        <fullName evidence="2">Uncharacterized protein</fullName>
    </submittedName>
</protein>
<keyword evidence="3" id="KW-1185">Reference proteome</keyword>
<feature type="region of interest" description="Disordered" evidence="1">
    <location>
        <begin position="96"/>
        <end position="131"/>
    </location>
</feature>
<dbReference type="RefSeq" id="XP_066086003.1">
    <property type="nucleotide sequence ID" value="XM_066229906.1"/>
</dbReference>
<gene>
    <name evidence="2" type="ORF">V865_006146</name>
</gene>
<dbReference type="KEGG" id="ker:91104947"/>
<evidence type="ECO:0000313" key="3">
    <source>
        <dbReference type="Proteomes" id="UP001358614"/>
    </source>
</evidence>
<organism evidence="2 3">
    <name type="scientific">Kwoniella europaea PYCC6329</name>
    <dbReference type="NCBI Taxonomy" id="1423913"/>
    <lineage>
        <taxon>Eukaryota</taxon>
        <taxon>Fungi</taxon>
        <taxon>Dikarya</taxon>
        <taxon>Basidiomycota</taxon>
        <taxon>Agaricomycotina</taxon>
        <taxon>Tremellomycetes</taxon>
        <taxon>Tremellales</taxon>
        <taxon>Cryptococcaceae</taxon>
        <taxon>Kwoniella</taxon>
    </lineage>
</organism>
<evidence type="ECO:0000313" key="2">
    <source>
        <dbReference type="EMBL" id="WWD08036.1"/>
    </source>
</evidence>
<evidence type="ECO:0000256" key="1">
    <source>
        <dbReference type="SAM" id="MobiDB-lite"/>
    </source>
</evidence>
<accession>A0AAX4KNG0</accession>
<proteinExistence type="predicted"/>
<sequence>MSNSSTAVLNGVLKPKDTLTPHELSRLDIQAEGFNFGGEGITHWSMKSKNTTRDEDVKMIEEEVSSTPSHYEGARRADERWFQTKGVKLGAVEDQVNLSSTPTQTSATATATRGGSTKVTSAQSLWATIPTERQQTLKARWTANSADTR</sequence>
<reference evidence="2 3" key="1">
    <citation type="submission" date="2024-01" db="EMBL/GenBank/DDBJ databases">
        <title>Comparative genomics of Cryptococcus and Kwoniella reveals pathogenesis evolution and contrasting modes of karyotype evolution via chromosome fusion or intercentromeric recombination.</title>
        <authorList>
            <person name="Coelho M.A."/>
            <person name="David-Palma M."/>
            <person name="Shea T."/>
            <person name="Bowers K."/>
            <person name="McGinley-Smith S."/>
            <person name="Mohammad A.W."/>
            <person name="Gnirke A."/>
            <person name="Yurkov A.M."/>
            <person name="Nowrousian M."/>
            <person name="Sun S."/>
            <person name="Cuomo C.A."/>
            <person name="Heitman J."/>
        </authorList>
    </citation>
    <scope>NUCLEOTIDE SEQUENCE [LARGE SCALE GENOMIC DNA]</scope>
    <source>
        <strain evidence="2 3">PYCC6329</strain>
    </source>
</reference>
<dbReference type="EMBL" id="CP144089">
    <property type="protein sequence ID" value="WWD08036.1"/>
    <property type="molecule type" value="Genomic_DNA"/>
</dbReference>
<feature type="compositionally biased region" description="Low complexity" evidence="1">
    <location>
        <begin position="99"/>
        <end position="112"/>
    </location>
</feature>